<dbReference type="InterPro" id="IPR051922">
    <property type="entry name" value="Bact_Sporulation_Assoc"/>
</dbReference>
<keyword evidence="1" id="KW-0732">Signal</keyword>
<dbReference type="NCBIfam" id="TIGR02669">
    <property type="entry name" value="SpoIID_LytB"/>
    <property type="match status" value="1"/>
</dbReference>
<dbReference type="InterPro" id="IPR013486">
    <property type="entry name" value="SpoIID/LytB"/>
</dbReference>
<proteinExistence type="predicted"/>
<feature type="domain" description="Sporulation stage II protein D amidase enhancer LytB N-terminal" evidence="2">
    <location>
        <begin position="413"/>
        <end position="503"/>
    </location>
</feature>
<reference evidence="3 4" key="1">
    <citation type="submission" date="2018-08" db="EMBL/GenBank/DDBJ databases">
        <title>A genome reference for cultivated species of the human gut microbiota.</title>
        <authorList>
            <person name="Zou Y."/>
            <person name="Xue W."/>
            <person name="Luo G."/>
        </authorList>
    </citation>
    <scope>NUCLEOTIDE SEQUENCE [LARGE SCALE GENOMIC DNA]</scope>
    <source>
        <strain evidence="3 4">AF22-12AC</strain>
    </source>
</reference>
<evidence type="ECO:0000313" key="4">
    <source>
        <dbReference type="Proteomes" id="UP000266172"/>
    </source>
</evidence>
<dbReference type="InterPro" id="IPR013693">
    <property type="entry name" value="SpoIID/LytB_N"/>
</dbReference>
<dbReference type="GO" id="GO:0030288">
    <property type="term" value="C:outer membrane-bounded periplasmic space"/>
    <property type="evidence" value="ECO:0007669"/>
    <property type="project" value="TreeGrafter"/>
</dbReference>
<evidence type="ECO:0000313" key="3">
    <source>
        <dbReference type="EMBL" id="RGS42069.1"/>
    </source>
</evidence>
<dbReference type="Proteomes" id="UP000266172">
    <property type="component" value="Unassembled WGS sequence"/>
</dbReference>
<dbReference type="GO" id="GO:0030435">
    <property type="term" value="P:sporulation resulting in formation of a cellular spore"/>
    <property type="evidence" value="ECO:0007669"/>
    <property type="project" value="InterPro"/>
</dbReference>
<accession>A0A395VDD3</accession>
<sequence>MGKRTKKRGVKAHIAIVCLVLLLAAGALASGYRDRQLREQETLTKEWVELAEIKEELSFGIYGKEDWNSFFETFSGDMLTGEILEELLAKLQLSDYIEIPVMREQQKVSREDWNYVYGQILDLLDMEHAVTKTEFLVVDVMEAENQNVIMTNKGDFCTVLPAGYFKQWNGYEGYCVENRCIGVVGTLKKEFTLDNAYLTDCSEDGVDFLYAGAAYHKDAVSLAEDVAPCVCDIVLADGELTALRVKQETIEGELLSYDDETIEIKGYGKLCHTGKLPVYQTYGEVSEKSISDVTLGNMNVEYVTGEKQVCAILIREPAVIREIRVLLLGDDGTKCRQSVYLKCTSDAAVTWQGETTQVAAQTLIAASDQMTGDTQGTFTVTPEQEGCVVICDADGAELSNGYGGSMEVRCMGDGYTLVNSLPLERYLQDVVPSEMPASYETEALKAQAVCARSYACIQLLRGDLAEYGAHIDDSTAYQVYNRVTDVKAAREAVIATQGEVLSYQGNIVEAYYFSTSMGYTAAADVWNVEDPAEYGYLTPACLLTDGKMQDLSGEEAFLSYIQSPAEGYDSDCRYFRWRAEADYHGKTDEVNSILLERRKSSPKNINFYPTGQTTEIQNPDAASVAALGEVTGMSAAERGSSGALLAVKITYEKGSALVRTEYNIRKVLGICTAKLTCADGAEQTDVTMLPSAFFAITKQEDGGMVLYGGGYGHGLGMSQNAANGMAKAGMNYEEILQYFYNDVKLETMK</sequence>
<organism evidence="3 4">
    <name type="scientific">Roseburia hominis</name>
    <dbReference type="NCBI Taxonomy" id="301301"/>
    <lineage>
        <taxon>Bacteria</taxon>
        <taxon>Bacillati</taxon>
        <taxon>Bacillota</taxon>
        <taxon>Clostridia</taxon>
        <taxon>Lachnospirales</taxon>
        <taxon>Lachnospiraceae</taxon>
        <taxon>Roseburia</taxon>
    </lineage>
</organism>
<evidence type="ECO:0000259" key="2">
    <source>
        <dbReference type="Pfam" id="PF08486"/>
    </source>
</evidence>
<comment type="caution">
    <text evidence="3">The sequence shown here is derived from an EMBL/GenBank/DDBJ whole genome shotgun (WGS) entry which is preliminary data.</text>
</comment>
<dbReference type="Pfam" id="PF08486">
    <property type="entry name" value="SpoIID"/>
    <property type="match status" value="1"/>
</dbReference>
<dbReference type="PANTHER" id="PTHR30032:SF4">
    <property type="entry name" value="AMIDASE ENHANCER"/>
    <property type="match status" value="1"/>
</dbReference>
<evidence type="ECO:0000256" key="1">
    <source>
        <dbReference type="SAM" id="SignalP"/>
    </source>
</evidence>
<protein>
    <submittedName>
        <fullName evidence="3">SpoIID/LytB domain-containing protein</fullName>
    </submittedName>
</protein>
<feature type="signal peptide" evidence="1">
    <location>
        <begin position="1"/>
        <end position="29"/>
    </location>
</feature>
<feature type="chain" id="PRO_5017476745" evidence="1">
    <location>
        <begin position="30"/>
        <end position="749"/>
    </location>
</feature>
<dbReference type="RefSeq" id="WP_118096397.1">
    <property type="nucleotide sequence ID" value="NZ_QRVL01000001.1"/>
</dbReference>
<dbReference type="PANTHER" id="PTHR30032">
    <property type="entry name" value="N-ACETYLMURAMOYL-L-ALANINE AMIDASE-RELATED"/>
    <property type="match status" value="1"/>
</dbReference>
<name>A0A395VDD3_9FIRM</name>
<dbReference type="EMBL" id="QRVL01000001">
    <property type="protein sequence ID" value="RGS42069.1"/>
    <property type="molecule type" value="Genomic_DNA"/>
</dbReference>
<dbReference type="AlphaFoldDB" id="A0A395VDD3"/>
<gene>
    <name evidence="3" type="ORF">DWX93_01665</name>
</gene>